<organism evidence="1">
    <name type="scientific">marine sediment metagenome</name>
    <dbReference type="NCBI Taxonomy" id="412755"/>
    <lineage>
        <taxon>unclassified sequences</taxon>
        <taxon>metagenomes</taxon>
        <taxon>ecological metagenomes</taxon>
    </lineage>
</organism>
<dbReference type="EMBL" id="LAZR01010885">
    <property type="protein sequence ID" value="KKM64518.1"/>
    <property type="molecule type" value="Genomic_DNA"/>
</dbReference>
<accession>A0A0F9J4Q5</accession>
<evidence type="ECO:0000313" key="1">
    <source>
        <dbReference type="EMBL" id="KKM64518.1"/>
    </source>
</evidence>
<name>A0A0F9J4Q5_9ZZZZ</name>
<proteinExistence type="predicted"/>
<sequence>MPRLEPVIASGSLLDFYGQLWGPLYEAVLSILGSTGTILPFGDPRHGQPNATTFTTIGEEQVVFTWSEAPASFATPLDLKLAGNFQGIIPVLTCNGTDEEADSPDAVYWSRVGAVFSVGAWVNLTDATNALFDAKRGVGMTNTAAVHSAGIGYVFNGTTAFIDSEIAPDSIGSQTNLLAGIFVVSGGGFAI</sequence>
<reference evidence="1" key="1">
    <citation type="journal article" date="2015" name="Nature">
        <title>Complex archaea that bridge the gap between prokaryotes and eukaryotes.</title>
        <authorList>
            <person name="Spang A."/>
            <person name="Saw J.H."/>
            <person name="Jorgensen S.L."/>
            <person name="Zaremba-Niedzwiedzka K."/>
            <person name="Martijn J."/>
            <person name="Lind A.E."/>
            <person name="van Eijk R."/>
            <person name="Schleper C."/>
            <person name="Guy L."/>
            <person name="Ettema T.J."/>
        </authorList>
    </citation>
    <scope>NUCLEOTIDE SEQUENCE</scope>
</reference>
<gene>
    <name evidence="1" type="ORF">LCGC14_1500670</name>
</gene>
<dbReference type="AlphaFoldDB" id="A0A0F9J4Q5"/>
<feature type="non-terminal residue" evidence="1">
    <location>
        <position position="191"/>
    </location>
</feature>
<protein>
    <submittedName>
        <fullName evidence="1">Uncharacterized protein</fullName>
    </submittedName>
</protein>
<comment type="caution">
    <text evidence="1">The sequence shown here is derived from an EMBL/GenBank/DDBJ whole genome shotgun (WGS) entry which is preliminary data.</text>
</comment>